<dbReference type="AlphaFoldDB" id="A0A0C3BGM7"/>
<evidence type="ECO:0000313" key="2">
    <source>
        <dbReference type="Proteomes" id="UP000054166"/>
    </source>
</evidence>
<accession>A0A0C3BGM7</accession>
<reference evidence="2" key="2">
    <citation type="submission" date="2015-01" db="EMBL/GenBank/DDBJ databases">
        <title>Evolutionary Origins and Diversification of the Mycorrhizal Mutualists.</title>
        <authorList>
            <consortium name="DOE Joint Genome Institute"/>
            <consortium name="Mycorrhizal Genomics Consortium"/>
            <person name="Kohler A."/>
            <person name="Kuo A."/>
            <person name="Nagy L.G."/>
            <person name="Floudas D."/>
            <person name="Copeland A."/>
            <person name="Barry K.W."/>
            <person name="Cichocki N."/>
            <person name="Veneault-Fourrey C."/>
            <person name="LaButti K."/>
            <person name="Lindquist E.A."/>
            <person name="Lipzen A."/>
            <person name="Lundell T."/>
            <person name="Morin E."/>
            <person name="Murat C."/>
            <person name="Riley R."/>
            <person name="Ohm R."/>
            <person name="Sun H."/>
            <person name="Tunlid A."/>
            <person name="Henrissat B."/>
            <person name="Grigoriev I.V."/>
            <person name="Hibbett D.S."/>
            <person name="Martin F."/>
        </authorList>
    </citation>
    <scope>NUCLEOTIDE SEQUENCE [LARGE SCALE GENOMIC DNA]</scope>
    <source>
        <strain evidence="2">F 1598</strain>
    </source>
</reference>
<dbReference type="HOGENOM" id="CLU_2016126_0_0_1"/>
<dbReference type="SUPFAM" id="SSF50993">
    <property type="entry name" value="Peptidase/esterase 'gauge' domain"/>
    <property type="match status" value="1"/>
</dbReference>
<reference evidence="1 2" key="1">
    <citation type="submission" date="2014-04" db="EMBL/GenBank/DDBJ databases">
        <authorList>
            <consortium name="DOE Joint Genome Institute"/>
            <person name="Kuo A."/>
            <person name="Tarkka M."/>
            <person name="Buscot F."/>
            <person name="Kohler A."/>
            <person name="Nagy L.G."/>
            <person name="Floudas D."/>
            <person name="Copeland A."/>
            <person name="Barry K.W."/>
            <person name="Cichocki N."/>
            <person name="Veneault-Fourrey C."/>
            <person name="LaButti K."/>
            <person name="Lindquist E.A."/>
            <person name="Lipzen A."/>
            <person name="Lundell T."/>
            <person name="Morin E."/>
            <person name="Murat C."/>
            <person name="Sun H."/>
            <person name="Tunlid A."/>
            <person name="Henrissat B."/>
            <person name="Grigoriev I.V."/>
            <person name="Hibbett D.S."/>
            <person name="Martin F."/>
            <person name="Nordberg H.P."/>
            <person name="Cantor M.N."/>
            <person name="Hua S.X."/>
        </authorList>
    </citation>
    <scope>NUCLEOTIDE SEQUENCE [LARGE SCALE GENOMIC DNA]</scope>
    <source>
        <strain evidence="1 2">F 1598</strain>
    </source>
</reference>
<dbReference type="Proteomes" id="UP000054166">
    <property type="component" value="Unassembled WGS sequence"/>
</dbReference>
<sequence length="123" mass="14306">MQAYLDQNADREKLKVKFRESMNYAKFSAPALLDDGHWCWFYNSGPQPQSILYRSKEPTLPYFSKEDNEGSNFATVYVRPPNFPLSQATRAEGEDDRFPDEVKWTKFSAITWSADSKGFLYQV</sequence>
<name>A0A0C3BGM7_PILCF</name>
<dbReference type="EMBL" id="KN833034">
    <property type="protein sequence ID" value="KIM76502.1"/>
    <property type="molecule type" value="Genomic_DNA"/>
</dbReference>
<gene>
    <name evidence="1" type="ORF">PILCRDRAFT_12740</name>
</gene>
<proteinExistence type="predicted"/>
<evidence type="ECO:0000313" key="1">
    <source>
        <dbReference type="EMBL" id="KIM76502.1"/>
    </source>
</evidence>
<keyword evidence="2" id="KW-1185">Reference proteome</keyword>
<dbReference type="Gene3D" id="2.130.10.120">
    <property type="entry name" value="Prolyl oligopeptidase, N-terminal domain"/>
    <property type="match status" value="1"/>
</dbReference>
<organism evidence="1 2">
    <name type="scientific">Piloderma croceum (strain F 1598)</name>
    <dbReference type="NCBI Taxonomy" id="765440"/>
    <lineage>
        <taxon>Eukaryota</taxon>
        <taxon>Fungi</taxon>
        <taxon>Dikarya</taxon>
        <taxon>Basidiomycota</taxon>
        <taxon>Agaricomycotina</taxon>
        <taxon>Agaricomycetes</taxon>
        <taxon>Agaricomycetidae</taxon>
        <taxon>Atheliales</taxon>
        <taxon>Atheliaceae</taxon>
        <taxon>Piloderma</taxon>
    </lineage>
</organism>
<dbReference type="OrthoDB" id="248387at2759"/>
<dbReference type="InParanoid" id="A0A0C3BGM7"/>
<protein>
    <submittedName>
        <fullName evidence="1">Uncharacterized protein</fullName>
    </submittedName>
</protein>